<dbReference type="AlphaFoldDB" id="A0ABD4TA56"/>
<protein>
    <submittedName>
        <fullName evidence="1">Thiamine S protein</fullName>
    </submittedName>
</protein>
<dbReference type="Gene3D" id="3.10.20.30">
    <property type="match status" value="1"/>
</dbReference>
<proteinExistence type="predicted"/>
<reference evidence="1 2" key="1">
    <citation type="submission" date="2018-05" db="EMBL/GenBank/DDBJ databases">
        <title>Isolation and characterization of genus Methanoculleus species and their viruses from deep sea marine sediment offshore southwestern Taiwan.</title>
        <authorList>
            <person name="Wei W.-H."/>
            <person name="Chen W.-C."/>
            <person name="Lai M.-C."/>
            <person name="Chen S.-C."/>
        </authorList>
    </citation>
    <scope>NUCLEOTIDE SEQUENCE [LARGE SCALE GENOMIC DNA]</scope>
    <source>
        <strain evidence="1 2">CWC-02</strain>
    </source>
</reference>
<organism evidence="1 2">
    <name type="scientific">Methanoculleus oceani</name>
    <dbReference type="NCBI Taxonomy" id="2184756"/>
    <lineage>
        <taxon>Archaea</taxon>
        <taxon>Methanobacteriati</taxon>
        <taxon>Methanobacteriota</taxon>
        <taxon>Stenosarchaea group</taxon>
        <taxon>Methanomicrobia</taxon>
        <taxon>Methanomicrobiales</taxon>
        <taxon>Methanomicrobiaceae</taxon>
        <taxon>Methanoculleus</taxon>
    </lineage>
</organism>
<keyword evidence="2" id="KW-1185">Reference proteome</keyword>
<evidence type="ECO:0000313" key="2">
    <source>
        <dbReference type="Proteomes" id="UP001523230"/>
    </source>
</evidence>
<dbReference type="Proteomes" id="UP001523230">
    <property type="component" value="Unassembled WGS sequence"/>
</dbReference>
<name>A0ABD4TA56_9EURY</name>
<sequence>MLCRFTLIPDGSVLVYQVRPGDTYETALLSFGLNPDAALIFFRGRSLPQDKKIEEEEVGIFLTSSRG</sequence>
<comment type="caution">
    <text evidence="1">The sequence shown here is derived from an EMBL/GenBank/DDBJ whole genome shotgun (WGS) entry which is preliminary data.</text>
</comment>
<gene>
    <name evidence="1" type="ORF">DIC75_02900</name>
</gene>
<dbReference type="EMBL" id="QFDM01000001">
    <property type="protein sequence ID" value="MCM2465273.1"/>
    <property type="molecule type" value="Genomic_DNA"/>
</dbReference>
<dbReference type="InterPro" id="IPR012675">
    <property type="entry name" value="Beta-grasp_dom_sf"/>
</dbReference>
<dbReference type="RefSeq" id="WP_250986512.1">
    <property type="nucleotide sequence ID" value="NZ_QFDM01000001.1"/>
</dbReference>
<evidence type="ECO:0000313" key="1">
    <source>
        <dbReference type="EMBL" id="MCM2465273.1"/>
    </source>
</evidence>
<accession>A0ABD4TA56</accession>